<dbReference type="InterPro" id="IPR002347">
    <property type="entry name" value="SDR_fam"/>
</dbReference>
<dbReference type="Gene3D" id="3.40.50.720">
    <property type="entry name" value="NAD(P)-binding Rossmann-like Domain"/>
    <property type="match status" value="1"/>
</dbReference>
<comment type="caution">
    <text evidence="3">The sequence shown here is derived from an EMBL/GenBank/DDBJ whole genome shotgun (WGS) entry which is preliminary data.</text>
</comment>
<gene>
    <name evidence="3" type="ORF">CDAUBV1_LOCUS4200</name>
</gene>
<dbReference type="PRINTS" id="PR00081">
    <property type="entry name" value="GDHRDH"/>
</dbReference>
<dbReference type="EMBL" id="CAXLJL010000101">
    <property type="protein sequence ID" value="CAL5131691.1"/>
    <property type="molecule type" value="Genomic_DNA"/>
</dbReference>
<accession>A0AAV2T4A8</accession>
<proteinExistence type="inferred from homology"/>
<evidence type="ECO:0000313" key="3">
    <source>
        <dbReference type="EMBL" id="CAL5131691.1"/>
    </source>
</evidence>
<dbReference type="PRINTS" id="PR00080">
    <property type="entry name" value="SDRFAMILY"/>
</dbReference>
<evidence type="ECO:0000256" key="2">
    <source>
        <dbReference type="RuleBase" id="RU000363"/>
    </source>
</evidence>
<name>A0AAV2T4A8_CALDB</name>
<dbReference type="SUPFAM" id="SSF51735">
    <property type="entry name" value="NAD(P)-binding Rossmann-fold domains"/>
    <property type="match status" value="1"/>
</dbReference>
<dbReference type="PANTHER" id="PTHR44147:SF2">
    <property type="entry name" value="DEHYDROGENASE_REDUCTASE SDR FAMILY MEMBER 1"/>
    <property type="match status" value="1"/>
</dbReference>
<reference evidence="3" key="1">
    <citation type="submission" date="2024-06" db="EMBL/GenBank/DDBJ databases">
        <authorList>
            <person name="Liu X."/>
            <person name="Lenzi L."/>
            <person name="Haldenby T S."/>
            <person name="Uol C."/>
        </authorList>
    </citation>
    <scope>NUCLEOTIDE SEQUENCE</scope>
</reference>
<dbReference type="GO" id="GO:0016491">
    <property type="term" value="F:oxidoreductase activity"/>
    <property type="evidence" value="ECO:0007669"/>
    <property type="project" value="UniProtKB-KW"/>
</dbReference>
<dbReference type="Proteomes" id="UP001497525">
    <property type="component" value="Unassembled WGS sequence"/>
</dbReference>
<organism evidence="3 4">
    <name type="scientific">Calicophoron daubneyi</name>
    <name type="common">Rumen fluke</name>
    <name type="synonym">Paramphistomum daubneyi</name>
    <dbReference type="NCBI Taxonomy" id="300641"/>
    <lineage>
        <taxon>Eukaryota</taxon>
        <taxon>Metazoa</taxon>
        <taxon>Spiralia</taxon>
        <taxon>Lophotrochozoa</taxon>
        <taxon>Platyhelminthes</taxon>
        <taxon>Trematoda</taxon>
        <taxon>Digenea</taxon>
        <taxon>Plagiorchiida</taxon>
        <taxon>Pronocephalata</taxon>
        <taxon>Paramphistomoidea</taxon>
        <taxon>Paramphistomidae</taxon>
        <taxon>Calicophoron</taxon>
    </lineage>
</organism>
<comment type="similarity">
    <text evidence="2">Belongs to the short-chain dehydrogenases/reductases (SDR) family.</text>
</comment>
<dbReference type="Pfam" id="PF00106">
    <property type="entry name" value="adh_short"/>
    <property type="match status" value="1"/>
</dbReference>
<dbReference type="PANTHER" id="PTHR44147">
    <property type="entry name" value="DEHYDROGENASE/REDUCTASE SDR FAMILY MEMBER 1"/>
    <property type="match status" value="1"/>
</dbReference>
<dbReference type="PROSITE" id="PS00061">
    <property type="entry name" value="ADH_SHORT"/>
    <property type="match status" value="1"/>
</dbReference>
<keyword evidence="1" id="KW-0560">Oxidoreductase</keyword>
<dbReference type="InterPro" id="IPR020904">
    <property type="entry name" value="Sc_DH/Rdtase_CS"/>
</dbReference>
<evidence type="ECO:0000313" key="4">
    <source>
        <dbReference type="Proteomes" id="UP001497525"/>
    </source>
</evidence>
<protein>
    <recommendedName>
        <fullName evidence="5">Dehydrogenase/reductase SDR family member 1</fullName>
    </recommendedName>
</protein>
<dbReference type="AlphaFoldDB" id="A0AAV2T4A8"/>
<sequence length="340" mass="36972">MTRLKNHVCLVTGASRGVGRGIALGLGENGATVYITARTMKPGQNTDSEGSLEETAAAINASGGIAIPVLVDHSDEKQVTELFNRIRREQQGRLDVLVNNAFAAVSFISKNHGKPYYEIVDCSPGEAWDTVNNVGLRNHYICSVLGTRMMLDYQKQQKQGAEERLRPGLIVNISSAGGGGYLFNTLYGVGKAAIDRMTNDMAHELKQRNASICVLSLWPGLVRTEHILRASKDEEYSKLPIAALLKAGAAEAPELSGRVIAALAAESAKKLRSRSGQVVLVSDVAHEYSIRQPDGSVPPHLRSLKYIMQLGGYSLARFIPSFIRLPKFLFVRLISWGSPT</sequence>
<evidence type="ECO:0000256" key="1">
    <source>
        <dbReference type="ARBA" id="ARBA00023002"/>
    </source>
</evidence>
<evidence type="ECO:0008006" key="5">
    <source>
        <dbReference type="Google" id="ProtNLM"/>
    </source>
</evidence>
<dbReference type="InterPro" id="IPR036291">
    <property type="entry name" value="NAD(P)-bd_dom_sf"/>
</dbReference>